<dbReference type="InterPro" id="IPR000070">
    <property type="entry name" value="Pectinesterase_cat"/>
</dbReference>
<dbReference type="InterPro" id="IPR035513">
    <property type="entry name" value="Invertase/methylesterase_inhib"/>
</dbReference>
<evidence type="ECO:0000259" key="7">
    <source>
        <dbReference type="Pfam" id="PF04043"/>
    </source>
</evidence>
<dbReference type="eggNOG" id="ENOG502QPZF">
    <property type="taxonomic scope" value="Eukaryota"/>
</dbReference>
<dbReference type="Gramene" id="OGLUM01G18730.1">
    <property type="protein sequence ID" value="OGLUM01G18730.1"/>
    <property type="gene ID" value="OGLUM01G18730"/>
</dbReference>
<proteinExistence type="inferred from homology"/>
<name>A0A0D9Y8V2_9ORYZ</name>
<dbReference type="InterPro" id="IPR011050">
    <property type="entry name" value="Pectin_lyase_fold/virulence"/>
</dbReference>
<accession>A0A0D9Y8V2</accession>
<evidence type="ECO:0000256" key="2">
    <source>
        <dbReference type="ARBA" id="ARBA00006027"/>
    </source>
</evidence>
<evidence type="ECO:0000256" key="5">
    <source>
        <dbReference type="ARBA" id="ARBA00023085"/>
    </source>
</evidence>
<sequence length="209" mass="23126">MARNCKELLGYAIDDLNTSFDKLGGFDMTNFNKAVDDLRTWLSAALTYQGTCLDGFLNTTTDAAAKMPNALNSSQELMEDIVAVVDQFSSTLGSLSIGQWLLAEDGMPTWMSEGGKQPLLEAPRPEAEPEEFEPNVMVVLHPDLEKFTDKVAGGTGLHNRIVAPHPDLEKAKTYMARPWKEYSGTIFVQNELDALVDPVGWLDVNDQIW</sequence>
<protein>
    <submittedName>
        <fullName evidence="8">Pectinesterase</fullName>
    </submittedName>
</protein>
<dbReference type="CDD" id="cd15798">
    <property type="entry name" value="PMEI-like_3"/>
    <property type="match status" value="1"/>
</dbReference>
<dbReference type="PANTHER" id="PTHR31707">
    <property type="entry name" value="PECTINESTERASE"/>
    <property type="match status" value="1"/>
</dbReference>
<dbReference type="UniPathway" id="UPA00545">
    <property type="reaction ID" value="UER00823"/>
</dbReference>
<comment type="pathway">
    <text evidence="1">Glycan metabolism; pectin degradation; 2-dehydro-3-deoxy-D-gluconate from pectin: step 1/5.</text>
</comment>
<keyword evidence="9" id="KW-1185">Reference proteome</keyword>
<dbReference type="GO" id="GO:0004857">
    <property type="term" value="F:enzyme inhibitor activity"/>
    <property type="evidence" value="ECO:0007669"/>
    <property type="project" value="InterPro"/>
</dbReference>
<evidence type="ECO:0000259" key="6">
    <source>
        <dbReference type="Pfam" id="PF01095"/>
    </source>
</evidence>
<dbReference type="InterPro" id="IPR012334">
    <property type="entry name" value="Pectin_lyas_fold"/>
</dbReference>
<dbReference type="AlphaFoldDB" id="A0A0D9Y8V2"/>
<organism evidence="8">
    <name type="scientific">Oryza glumipatula</name>
    <dbReference type="NCBI Taxonomy" id="40148"/>
    <lineage>
        <taxon>Eukaryota</taxon>
        <taxon>Viridiplantae</taxon>
        <taxon>Streptophyta</taxon>
        <taxon>Embryophyta</taxon>
        <taxon>Tracheophyta</taxon>
        <taxon>Spermatophyta</taxon>
        <taxon>Magnoliopsida</taxon>
        <taxon>Liliopsida</taxon>
        <taxon>Poales</taxon>
        <taxon>Poaceae</taxon>
        <taxon>BOP clade</taxon>
        <taxon>Oryzoideae</taxon>
        <taxon>Oryzeae</taxon>
        <taxon>Oryzinae</taxon>
        <taxon>Oryza</taxon>
    </lineage>
</organism>
<dbReference type="Gene3D" id="1.20.140.40">
    <property type="entry name" value="Invertase/pectin methylesterase inhibitor family protein"/>
    <property type="match status" value="1"/>
</dbReference>
<dbReference type="InterPro" id="IPR006501">
    <property type="entry name" value="Pectinesterase_inhib_dom"/>
</dbReference>
<dbReference type="GO" id="GO:0042545">
    <property type="term" value="P:cell wall modification"/>
    <property type="evidence" value="ECO:0007669"/>
    <property type="project" value="InterPro"/>
</dbReference>
<evidence type="ECO:0000313" key="8">
    <source>
        <dbReference type="EnsemblPlants" id="OGLUM01G18730.1"/>
    </source>
</evidence>
<dbReference type="NCBIfam" id="TIGR01614">
    <property type="entry name" value="PME_inhib"/>
    <property type="match status" value="1"/>
</dbReference>
<dbReference type="GO" id="GO:0030599">
    <property type="term" value="F:pectinesterase activity"/>
    <property type="evidence" value="ECO:0007669"/>
    <property type="project" value="InterPro"/>
</dbReference>
<dbReference type="Gene3D" id="2.160.20.10">
    <property type="entry name" value="Single-stranded right-handed beta-helix, Pectin lyase-like"/>
    <property type="match status" value="1"/>
</dbReference>
<dbReference type="STRING" id="40148.A0A0D9Y8V2"/>
<evidence type="ECO:0000256" key="1">
    <source>
        <dbReference type="ARBA" id="ARBA00005184"/>
    </source>
</evidence>
<dbReference type="SUPFAM" id="SSF101148">
    <property type="entry name" value="Plant invertase/pectin methylesterase inhibitor"/>
    <property type="match status" value="1"/>
</dbReference>
<dbReference type="Proteomes" id="UP000026961">
    <property type="component" value="Chromosome 1"/>
</dbReference>
<feature type="domain" description="Pectinesterase catalytic" evidence="6">
    <location>
        <begin position="153"/>
        <end position="206"/>
    </location>
</feature>
<reference evidence="8" key="1">
    <citation type="submission" date="2013-08" db="EMBL/GenBank/DDBJ databases">
        <title>Oryza genome evolution.</title>
        <authorList>
            <person name="Wing R.A."/>
            <person name="Panaud O."/>
            <person name="Oliveira A.C."/>
        </authorList>
    </citation>
    <scope>NUCLEOTIDE SEQUENCE</scope>
</reference>
<dbReference type="Pfam" id="PF04043">
    <property type="entry name" value="PMEI"/>
    <property type="match status" value="1"/>
</dbReference>
<dbReference type="SUPFAM" id="SSF51126">
    <property type="entry name" value="Pectin lyase-like"/>
    <property type="match status" value="1"/>
</dbReference>
<keyword evidence="5" id="KW-0063">Aspartyl esterase</keyword>
<dbReference type="Pfam" id="PF01095">
    <property type="entry name" value="Pectinesterase"/>
    <property type="match status" value="1"/>
</dbReference>
<reference evidence="8" key="3">
    <citation type="submission" date="2018-05" db="EMBL/GenBank/DDBJ databases">
        <title>OgluRS3 (Oryza glumaepatula Reference Sequence Version 3).</title>
        <authorList>
            <person name="Zhang J."/>
            <person name="Kudrna D."/>
            <person name="Lee S."/>
            <person name="Talag J."/>
            <person name="Welchert J."/>
            <person name="Wing R.A."/>
        </authorList>
    </citation>
    <scope>NUCLEOTIDE SEQUENCE [LARGE SCALE GENOMIC DNA]</scope>
</reference>
<dbReference type="GO" id="GO:0045490">
    <property type="term" value="P:pectin catabolic process"/>
    <property type="evidence" value="ECO:0007669"/>
    <property type="project" value="UniProtKB-UniPathway"/>
</dbReference>
<dbReference type="HOGENOM" id="CLU_1317222_0_0_1"/>
<feature type="domain" description="Pectinesterase inhibitor" evidence="7">
    <location>
        <begin position="3"/>
        <end position="79"/>
    </location>
</feature>
<evidence type="ECO:0000256" key="4">
    <source>
        <dbReference type="ARBA" id="ARBA00022801"/>
    </source>
</evidence>
<keyword evidence="4" id="KW-0378">Hydrolase</keyword>
<dbReference type="EnsemblPlants" id="OGLUM01G18730.1">
    <property type="protein sequence ID" value="OGLUM01G18730.1"/>
    <property type="gene ID" value="OGLUM01G18730"/>
</dbReference>
<reference evidence="8" key="2">
    <citation type="submission" date="2015-04" db="UniProtKB">
        <authorList>
            <consortium name="EnsemblPlants"/>
        </authorList>
    </citation>
    <scope>IDENTIFICATION</scope>
</reference>
<comment type="similarity">
    <text evidence="3">In the C-terminal section; belongs to the pectinesterase family.</text>
</comment>
<evidence type="ECO:0000256" key="3">
    <source>
        <dbReference type="ARBA" id="ARBA00007786"/>
    </source>
</evidence>
<comment type="similarity">
    <text evidence="2">In the N-terminal section; belongs to the PMEI family.</text>
</comment>
<evidence type="ECO:0000313" key="9">
    <source>
        <dbReference type="Proteomes" id="UP000026961"/>
    </source>
</evidence>